<evidence type="ECO:0000313" key="1">
    <source>
        <dbReference type="EMBL" id="HIT38224.1"/>
    </source>
</evidence>
<dbReference type="EMBL" id="DVKQ01000092">
    <property type="protein sequence ID" value="HIT38224.1"/>
    <property type="molecule type" value="Genomic_DNA"/>
</dbReference>
<dbReference type="AlphaFoldDB" id="A0A9D1GDK4"/>
<dbReference type="Proteomes" id="UP000886833">
    <property type="component" value="Unassembled WGS sequence"/>
</dbReference>
<accession>A0A9D1GDK4</accession>
<proteinExistence type="predicted"/>
<evidence type="ECO:0000313" key="2">
    <source>
        <dbReference type="Proteomes" id="UP000886833"/>
    </source>
</evidence>
<name>A0A9D1GDK4_9FIRM</name>
<reference evidence="1" key="2">
    <citation type="journal article" date="2021" name="PeerJ">
        <title>Extensive microbial diversity within the chicken gut microbiome revealed by metagenomics and culture.</title>
        <authorList>
            <person name="Gilroy R."/>
            <person name="Ravi A."/>
            <person name="Getino M."/>
            <person name="Pursley I."/>
            <person name="Horton D.L."/>
            <person name="Alikhan N.F."/>
            <person name="Baker D."/>
            <person name="Gharbi K."/>
            <person name="Hall N."/>
            <person name="Watson M."/>
            <person name="Adriaenssens E.M."/>
            <person name="Foster-Nyarko E."/>
            <person name="Jarju S."/>
            <person name="Secka A."/>
            <person name="Antonio M."/>
            <person name="Oren A."/>
            <person name="Chaudhuri R.R."/>
            <person name="La Ragione R."/>
            <person name="Hildebrand F."/>
            <person name="Pallen M.J."/>
        </authorList>
    </citation>
    <scope>NUCLEOTIDE SEQUENCE</scope>
    <source>
        <strain evidence="1">CHK195-26880</strain>
    </source>
</reference>
<comment type="caution">
    <text evidence="1">The sequence shown here is derived from an EMBL/GenBank/DDBJ whole genome shotgun (WGS) entry which is preliminary data.</text>
</comment>
<protein>
    <submittedName>
        <fullName evidence="1">Uncharacterized protein</fullName>
    </submittedName>
</protein>
<gene>
    <name evidence="1" type="ORF">IAB59_07105</name>
</gene>
<organism evidence="1 2">
    <name type="scientific">Candidatus Onthousia faecipullorum</name>
    <dbReference type="NCBI Taxonomy" id="2840887"/>
    <lineage>
        <taxon>Bacteria</taxon>
        <taxon>Bacillati</taxon>
        <taxon>Bacillota</taxon>
        <taxon>Bacilli</taxon>
        <taxon>Candidatus Onthousia</taxon>
    </lineage>
</organism>
<sequence length="89" mass="10804">MKYRLYVTGTNGYYNLGTYTKDETIFCLDWLILEQKTKEKILGIECNEEDNVEFPVFLYMGHIADYANFKRYLNNQDEVRVTKQFRKRR</sequence>
<reference evidence="1" key="1">
    <citation type="submission" date="2020-10" db="EMBL/GenBank/DDBJ databases">
        <authorList>
            <person name="Gilroy R."/>
        </authorList>
    </citation>
    <scope>NUCLEOTIDE SEQUENCE</scope>
    <source>
        <strain evidence="1">CHK195-26880</strain>
    </source>
</reference>